<gene>
    <name evidence="1" type="ORF">GALL_483390</name>
</gene>
<evidence type="ECO:0000313" key="1">
    <source>
        <dbReference type="EMBL" id="OIQ70053.1"/>
    </source>
</evidence>
<reference evidence="1" key="1">
    <citation type="submission" date="2016-10" db="EMBL/GenBank/DDBJ databases">
        <title>Sequence of Gallionella enrichment culture.</title>
        <authorList>
            <person name="Poehlein A."/>
            <person name="Muehling M."/>
            <person name="Daniel R."/>
        </authorList>
    </citation>
    <scope>NUCLEOTIDE SEQUENCE</scope>
</reference>
<comment type="caution">
    <text evidence="1">The sequence shown here is derived from an EMBL/GenBank/DDBJ whole genome shotgun (WGS) entry which is preliminary data.</text>
</comment>
<organism evidence="1">
    <name type="scientific">mine drainage metagenome</name>
    <dbReference type="NCBI Taxonomy" id="410659"/>
    <lineage>
        <taxon>unclassified sequences</taxon>
        <taxon>metagenomes</taxon>
        <taxon>ecological metagenomes</taxon>
    </lineage>
</organism>
<dbReference type="AlphaFoldDB" id="A0A1J5Q2G0"/>
<proteinExistence type="predicted"/>
<dbReference type="EMBL" id="MLJW01004392">
    <property type="protein sequence ID" value="OIQ70053.1"/>
    <property type="molecule type" value="Genomic_DNA"/>
</dbReference>
<accession>A0A1J5Q2G0</accession>
<sequence length="233" mass="25751">MTQHFVDHLDFKSELVGNRFQAVSLFINGIGKQVCHFGILSLGLLGFEVIFNTGPKFFKTALLGCLDIGQLDDVVAKVRLHDITDFSFFHCKGGIFKRFDHGSPGKKVQIAALAGRARILGILFGNIGKTVRCQTHLFEKFLCFLLGLETLGRRCVLGCADQDVAGPAFFFATEPVHVLVVVRLQVSLRDLDSFLDGFKIEDHVFDFGLFGCHEQRLIGFVKGLKLGIGGVDF</sequence>
<protein>
    <submittedName>
        <fullName evidence="1">Uncharacterized protein</fullName>
    </submittedName>
</protein>
<name>A0A1J5Q2G0_9ZZZZ</name>